<organism evidence="1 2">
    <name type="scientific">Hesseltinella vesiculosa</name>
    <dbReference type="NCBI Taxonomy" id="101127"/>
    <lineage>
        <taxon>Eukaryota</taxon>
        <taxon>Fungi</taxon>
        <taxon>Fungi incertae sedis</taxon>
        <taxon>Mucoromycota</taxon>
        <taxon>Mucoromycotina</taxon>
        <taxon>Mucoromycetes</taxon>
        <taxon>Mucorales</taxon>
        <taxon>Cunninghamellaceae</taxon>
        <taxon>Hesseltinella</taxon>
    </lineage>
</organism>
<dbReference type="OrthoDB" id="2276011at2759"/>
<dbReference type="Proteomes" id="UP000242146">
    <property type="component" value="Unassembled WGS sequence"/>
</dbReference>
<comment type="caution">
    <text evidence="1">The sequence shown here is derived from an EMBL/GenBank/DDBJ whole genome shotgun (WGS) entry which is preliminary data.</text>
</comment>
<reference evidence="1 2" key="1">
    <citation type="submission" date="2016-07" db="EMBL/GenBank/DDBJ databases">
        <title>Pervasive Adenine N6-methylation of Active Genes in Fungi.</title>
        <authorList>
            <consortium name="DOE Joint Genome Institute"/>
            <person name="Mondo S.J."/>
            <person name="Dannebaum R.O."/>
            <person name="Kuo R.C."/>
            <person name="Labutti K."/>
            <person name="Haridas S."/>
            <person name="Kuo A."/>
            <person name="Salamov A."/>
            <person name="Ahrendt S.R."/>
            <person name="Lipzen A."/>
            <person name="Sullivan W."/>
            <person name="Andreopoulos W.B."/>
            <person name="Clum A."/>
            <person name="Lindquist E."/>
            <person name="Daum C."/>
            <person name="Ramamoorthy G.K."/>
            <person name="Gryganskyi A."/>
            <person name="Culley D."/>
            <person name="Magnuson J.K."/>
            <person name="James T.Y."/>
            <person name="O'Malley M.A."/>
            <person name="Stajich J.E."/>
            <person name="Spatafora J.W."/>
            <person name="Visel A."/>
            <person name="Grigoriev I.V."/>
        </authorList>
    </citation>
    <scope>NUCLEOTIDE SEQUENCE [LARGE SCALE GENOMIC DNA]</scope>
    <source>
        <strain evidence="1 2">NRRL 3301</strain>
    </source>
</reference>
<name>A0A1X2GY77_9FUNG</name>
<gene>
    <name evidence="1" type="ORF">DM01DRAFT_321208</name>
</gene>
<dbReference type="AlphaFoldDB" id="A0A1X2GY77"/>
<evidence type="ECO:0000313" key="1">
    <source>
        <dbReference type="EMBL" id="ORX63049.1"/>
    </source>
</evidence>
<protein>
    <submittedName>
        <fullName evidence="1">Uncharacterized protein</fullName>
    </submittedName>
</protein>
<accession>A0A1X2GY77</accession>
<keyword evidence="2" id="KW-1185">Reference proteome</keyword>
<evidence type="ECO:0000313" key="2">
    <source>
        <dbReference type="Proteomes" id="UP000242146"/>
    </source>
</evidence>
<dbReference type="EMBL" id="MCGT01000001">
    <property type="protein sequence ID" value="ORX63049.1"/>
    <property type="molecule type" value="Genomic_DNA"/>
</dbReference>
<sequence length="362" mass="41136">MDDSYIHGVTGYHHLTIINPKERRQGFSITKEITVAPFAQDPMLCPVRAYNNLLRAHPIPINLANLALTVSSDSIRRHIHHFHDLIPRPAHVKRPKARALGSTLAAIRTAAKQFGKWLRTIRAHQTRVDRDFRINDVYCLVLKLHTYHPFLFDMDMKLSEQDYVIKFWAPVIGSLFINTAINPLWGDTIPGLVMDFGIPMKVDLRLLDKEHVEPDFGMAEFAQEVFSHKMYKDKAKMVVAAKTYLNYFLSSNTFEVFTLRLANDGLYLLELVASCLFPTTLQQILSGKIKELVQTLDAFVDLCVGMNSLQHKNNEKQRLARRKSMTDLTNTTPSISAVPITTTSSTTSTVAADWTRPVWCAK</sequence>
<proteinExistence type="predicted"/>